<dbReference type="Gene3D" id="3.40.50.150">
    <property type="entry name" value="Vaccinia Virus protein VP39"/>
    <property type="match status" value="1"/>
</dbReference>
<name>G7VFD8_9CREN</name>
<dbReference type="PROSITE" id="PS51165">
    <property type="entry name" value="THUMP"/>
    <property type="match status" value="1"/>
</dbReference>
<dbReference type="Pfam" id="PF01170">
    <property type="entry name" value="UPF0020"/>
    <property type="match status" value="1"/>
</dbReference>
<comment type="subcellular location">
    <subcellularLocation>
        <location evidence="1">Cytoplasm</location>
    </subcellularLocation>
</comment>
<dbReference type="GO" id="GO:0003723">
    <property type="term" value="F:RNA binding"/>
    <property type="evidence" value="ECO:0007669"/>
    <property type="project" value="UniProtKB-UniRule"/>
</dbReference>
<dbReference type="InterPro" id="IPR004114">
    <property type="entry name" value="THUMP_dom"/>
</dbReference>
<protein>
    <submittedName>
        <fullName evidence="6">Putative RNA methylase</fullName>
    </submittedName>
</protein>
<dbReference type="SUPFAM" id="SSF53335">
    <property type="entry name" value="S-adenosyl-L-methionine-dependent methyltransferases"/>
    <property type="match status" value="1"/>
</dbReference>
<dbReference type="FunFam" id="3.40.50.150:FF:000913">
    <property type="match status" value="1"/>
</dbReference>
<keyword evidence="7" id="KW-1185">Reference proteome</keyword>
<dbReference type="EMBL" id="CP003098">
    <property type="protein sequence ID" value="AET32944.1"/>
    <property type="molecule type" value="Genomic_DNA"/>
</dbReference>
<dbReference type="CDD" id="cd02440">
    <property type="entry name" value="AdoMet_MTases"/>
    <property type="match status" value="1"/>
</dbReference>
<keyword evidence="2 6" id="KW-0808">Transferase</keyword>
<gene>
    <name evidence="6" type="ORF">P186_1525</name>
</gene>
<dbReference type="GO" id="GO:0005737">
    <property type="term" value="C:cytoplasm"/>
    <property type="evidence" value="ECO:0007669"/>
    <property type="project" value="UniProtKB-SubCell"/>
</dbReference>
<keyword evidence="4" id="KW-0694">RNA-binding</keyword>
<dbReference type="GO" id="GO:0016423">
    <property type="term" value="F:tRNA (guanine) methyltransferase activity"/>
    <property type="evidence" value="ECO:0007669"/>
    <property type="project" value="TreeGrafter"/>
</dbReference>
<dbReference type="Pfam" id="PF02926">
    <property type="entry name" value="THUMP"/>
    <property type="match status" value="1"/>
</dbReference>
<dbReference type="Gene3D" id="3.30.2130.30">
    <property type="match status" value="1"/>
</dbReference>
<dbReference type="STRING" id="1104324.P186_1525"/>
<dbReference type="InterPro" id="IPR000241">
    <property type="entry name" value="RlmKL-like_Mtase"/>
</dbReference>
<dbReference type="BioCyc" id="PSP1104324:GJSN-1497-MONOMER"/>
<sequence length="330" mass="37190">MDYLLTTVPGLEDFVIEELAERFGAQRARGLYMTGRVVAQVEAAPPELFRLRTVERFGVFLGDGRADTLGEVVELAVGQLHKALRYLTANTTAGVRCERVGEHGFTSRDVEREVGRWLKDRGFTISLVDPDVEINVDVVEHYVSVWVTVAKRSLKDRPWRVYQHYASLNPIIANAMARLAKPQPGETICDLTCGGGTVVAEAAELYPHARYLCIDISLRHVKGALVNTAHLPQVDHIWFDSTKVYRAARPICDKYIFNPPYGFRIPGRIGRLYRLLGKAMRRLARGCATYVVITPRYRTFLSQVGGELLLKRVIYQGGLYSHIIMGRICR</sequence>
<dbReference type="InterPro" id="IPR029063">
    <property type="entry name" value="SAM-dependent_MTases_sf"/>
</dbReference>
<dbReference type="PANTHER" id="PTHR14911">
    <property type="entry name" value="THUMP DOMAIN-CONTAINING"/>
    <property type="match status" value="1"/>
</dbReference>
<evidence type="ECO:0000256" key="4">
    <source>
        <dbReference type="PROSITE-ProRule" id="PRU00529"/>
    </source>
</evidence>
<dbReference type="eggNOG" id="arCOG00048">
    <property type="taxonomic scope" value="Archaea"/>
</dbReference>
<dbReference type="SMART" id="SM00981">
    <property type="entry name" value="THUMP"/>
    <property type="match status" value="1"/>
</dbReference>
<dbReference type="KEGG" id="pyr:P186_1525"/>
<keyword evidence="3" id="KW-0819">tRNA processing</keyword>
<dbReference type="OrthoDB" id="7080at2157"/>
<proteinExistence type="predicted"/>
<organism evidence="6 7">
    <name type="scientific">Pyrobaculum ferrireducens</name>
    <dbReference type="NCBI Taxonomy" id="1104324"/>
    <lineage>
        <taxon>Archaea</taxon>
        <taxon>Thermoproteota</taxon>
        <taxon>Thermoprotei</taxon>
        <taxon>Thermoproteales</taxon>
        <taxon>Thermoproteaceae</taxon>
        <taxon>Pyrobaculum</taxon>
    </lineage>
</organism>
<evidence type="ECO:0000313" key="6">
    <source>
        <dbReference type="EMBL" id="AET32944.1"/>
    </source>
</evidence>
<evidence type="ECO:0000259" key="5">
    <source>
        <dbReference type="PROSITE" id="PS51165"/>
    </source>
</evidence>
<dbReference type="RefSeq" id="WP_014288770.1">
    <property type="nucleotide sequence ID" value="NC_016645.1"/>
</dbReference>
<dbReference type="CDD" id="cd11715">
    <property type="entry name" value="THUMP_AdoMetMT"/>
    <property type="match status" value="1"/>
</dbReference>
<evidence type="ECO:0000256" key="2">
    <source>
        <dbReference type="ARBA" id="ARBA00022603"/>
    </source>
</evidence>
<accession>G7VFD8</accession>
<evidence type="ECO:0000256" key="3">
    <source>
        <dbReference type="ARBA" id="ARBA00022694"/>
    </source>
</evidence>
<feature type="domain" description="THUMP" evidence="5">
    <location>
        <begin position="42"/>
        <end position="149"/>
    </location>
</feature>
<dbReference type="PANTHER" id="PTHR14911:SF13">
    <property type="entry name" value="TRNA (GUANINE(6)-N2)-METHYLTRANSFERASE THUMP3"/>
    <property type="match status" value="1"/>
</dbReference>
<evidence type="ECO:0000256" key="1">
    <source>
        <dbReference type="ARBA" id="ARBA00004496"/>
    </source>
</evidence>
<dbReference type="Proteomes" id="UP000005867">
    <property type="component" value="Chromosome"/>
</dbReference>
<dbReference type="HOGENOM" id="CLU_032119_0_0_2"/>
<dbReference type="GeneID" id="11595784"/>
<keyword evidence="2 6" id="KW-0489">Methyltransferase</keyword>
<dbReference type="SUPFAM" id="SSF143437">
    <property type="entry name" value="THUMP domain-like"/>
    <property type="match status" value="1"/>
</dbReference>
<evidence type="ECO:0000313" key="7">
    <source>
        <dbReference type="Proteomes" id="UP000005867"/>
    </source>
</evidence>
<dbReference type="GO" id="GO:0030488">
    <property type="term" value="P:tRNA methylation"/>
    <property type="evidence" value="ECO:0007669"/>
    <property type="project" value="TreeGrafter"/>
</dbReference>
<reference evidence="6 7" key="1">
    <citation type="journal article" date="2012" name="J. Bacteriol.">
        <title>Complete genome sequence of strain 1860, a crenarchaeon of the genus pyrobaculum able to grow with various electron acceptors.</title>
        <authorList>
            <person name="Mardanov A.V."/>
            <person name="Gumerov V.M."/>
            <person name="Slobodkina G.B."/>
            <person name="Beletsky A.V."/>
            <person name="Bonch-Osmolovskaya E.A."/>
            <person name="Ravin N.V."/>
            <person name="Skryabin K.G."/>
        </authorList>
    </citation>
    <scope>NUCLEOTIDE SEQUENCE [LARGE SCALE GENOMIC DNA]</scope>
    <source>
        <strain evidence="6 7">1860</strain>
    </source>
</reference>
<dbReference type="AlphaFoldDB" id="G7VFD8"/>